<proteinExistence type="inferred from homology"/>
<dbReference type="GO" id="GO:0051225">
    <property type="term" value="P:spindle assembly"/>
    <property type="evidence" value="ECO:0007669"/>
    <property type="project" value="TreeGrafter"/>
</dbReference>
<dbReference type="EMBL" id="JAQIZT010000006">
    <property type="protein sequence ID" value="KAJ6991794.1"/>
    <property type="molecule type" value="Genomic_DNA"/>
</dbReference>
<feature type="compositionally biased region" description="Basic and acidic residues" evidence="2">
    <location>
        <begin position="84"/>
        <end position="100"/>
    </location>
</feature>
<evidence type="ECO:0000313" key="4">
    <source>
        <dbReference type="Proteomes" id="UP001164929"/>
    </source>
</evidence>
<feature type="compositionally biased region" description="Polar residues" evidence="2">
    <location>
        <begin position="193"/>
        <end position="202"/>
    </location>
</feature>
<evidence type="ECO:0000256" key="1">
    <source>
        <dbReference type="ARBA" id="ARBA00010016"/>
    </source>
</evidence>
<feature type="region of interest" description="Disordered" evidence="2">
    <location>
        <begin position="182"/>
        <end position="202"/>
    </location>
</feature>
<dbReference type="GO" id="GO:0005880">
    <property type="term" value="C:nuclear microtubule"/>
    <property type="evidence" value="ECO:0007669"/>
    <property type="project" value="TreeGrafter"/>
</dbReference>
<protein>
    <submittedName>
        <fullName evidence="3">Protein ENDOSPERM DEFECTIVE 1-like</fullName>
    </submittedName>
</protein>
<accession>A0AAD6QK75</accession>
<evidence type="ECO:0000256" key="2">
    <source>
        <dbReference type="SAM" id="MobiDB-lite"/>
    </source>
</evidence>
<dbReference type="GO" id="GO:0005737">
    <property type="term" value="C:cytoplasm"/>
    <property type="evidence" value="ECO:0007669"/>
    <property type="project" value="TreeGrafter"/>
</dbReference>
<dbReference type="InterPro" id="IPR007573">
    <property type="entry name" value="QWRF"/>
</dbReference>
<organism evidence="3 4">
    <name type="scientific">Populus alba x Populus x berolinensis</name>
    <dbReference type="NCBI Taxonomy" id="444605"/>
    <lineage>
        <taxon>Eukaryota</taxon>
        <taxon>Viridiplantae</taxon>
        <taxon>Streptophyta</taxon>
        <taxon>Embryophyta</taxon>
        <taxon>Tracheophyta</taxon>
        <taxon>Spermatophyta</taxon>
        <taxon>Magnoliopsida</taxon>
        <taxon>eudicotyledons</taxon>
        <taxon>Gunneridae</taxon>
        <taxon>Pentapetalae</taxon>
        <taxon>rosids</taxon>
        <taxon>fabids</taxon>
        <taxon>Malpighiales</taxon>
        <taxon>Salicaceae</taxon>
        <taxon>Saliceae</taxon>
        <taxon>Populus</taxon>
    </lineage>
</organism>
<evidence type="ECO:0000313" key="3">
    <source>
        <dbReference type="EMBL" id="KAJ6991794.1"/>
    </source>
</evidence>
<keyword evidence="4" id="KW-1185">Reference proteome</keyword>
<reference evidence="3" key="1">
    <citation type="journal article" date="2023" name="Mol. Ecol. Resour.">
        <title>Chromosome-level genome assembly of a triploid poplar Populus alba 'Berolinensis'.</title>
        <authorList>
            <person name="Chen S."/>
            <person name="Yu Y."/>
            <person name="Wang X."/>
            <person name="Wang S."/>
            <person name="Zhang T."/>
            <person name="Zhou Y."/>
            <person name="He R."/>
            <person name="Meng N."/>
            <person name="Wang Y."/>
            <person name="Liu W."/>
            <person name="Liu Z."/>
            <person name="Liu J."/>
            <person name="Guo Q."/>
            <person name="Huang H."/>
            <person name="Sederoff R.R."/>
            <person name="Wang G."/>
            <person name="Qu G."/>
            <person name="Chen S."/>
        </authorList>
    </citation>
    <scope>NUCLEOTIDE SEQUENCE</scope>
    <source>
        <strain evidence="3">SC-2020</strain>
    </source>
</reference>
<comment type="caution">
    <text evidence="3">The sequence shown here is derived from an EMBL/GenBank/DDBJ whole genome shotgun (WGS) entry which is preliminary data.</text>
</comment>
<comment type="similarity">
    <text evidence="1">Belongs to the QWRF family.</text>
</comment>
<dbReference type="GO" id="GO:0008017">
    <property type="term" value="F:microtubule binding"/>
    <property type="evidence" value="ECO:0007669"/>
    <property type="project" value="TreeGrafter"/>
</dbReference>
<dbReference type="Pfam" id="PF04484">
    <property type="entry name" value="QWRF"/>
    <property type="match status" value="1"/>
</dbReference>
<sequence>MMKQEQATLGPNPPNPPPRRPRVREVSSRFTSPIASPSSCLSPLPSNKQLSSSVQRQRRSQELDADCSPQRKQQQHHQRAVVKLSKENEPRSHTHSHRPDTPTINPINTSSYSKLLLMHKRSTSNINISSAAAKLLQSTGISISTDSSSDHHNINNDVRSSLSDLLGDTDTRFLAERNLNRLNNNNNPCASPRSRSLNLQRSTSSCDPSLFHSLKSAKLPPVGPCSKIPIDASRKTKKVSSHQEDVQSLKLLHNHYLQWRFVNAKAQASTQAQTSETERNLYSLGVKIAELYNSVKRKRVELGLLQRTELIWTIVEAQMPYLDEWSAFEKDYSVSLSEAIQALLNASLQVPISGNARADIREVGEALNSAAKLMDTVAFHIESLMPKVRWIFPHFSLIINEWKYFCWEVKKHLAFHIEVRLKKQEHLISEVARLTGGERGLIEECGDLLSMTYNSQVKDAACEGS</sequence>
<dbReference type="PANTHER" id="PTHR31807:SF6">
    <property type="entry name" value="PROTEIN ENDOSPERM DEFECTIVE 1-RELATED"/>
    <property type="match status" value="1"/>
</dbReference>
<gene>
    <name evidence="3" type="ORF">NC653_015210</name>
</gene>
<name>A0AAD6QK75_9ROSI</name>
<dbReference type="PANTHER" id="PTHR31807">
    <property type="entry name" value="AUGMIN FAMILY MEMBER"/>
    <property type="match status" value="1"/>
</dbReference>
<feature type="compositionally biased region" description="Low complexity" evidence="2">
    <location>
        <begin position="32"/>
        <end position="55"/>
    </location>
</feature>
<dbReference type="AlphaFoldDB" id="A0AAD6QK75"/>
<dbReference type="Proteomes" id="UP001164929">
    <property type="component" value="Chromosome 6"/>
</dbReference>
<feature type="region of interest" description="Disordered" evidence="2">
    <location>
        <begin position="1"/>
        <end position="107"/>
    </location>
</feature>